<evidence type="ECO:0000313" key="3">
    <source>
        <dbReference type="Proteomes" id="UP000799428"/>
    </source>
</evidence>
<keyword evidence="1" id="KW-0472">Membrane</keyword>
<keyword evidence="1" id="KW-1133">Transmembrane helix</keyword>
<accession>A0A6G1KDU5</accession>
<keyword evidence="3" id="KW-1185">Reference proteome</keyword>
<sequence length="64" mass="7055">MTRFLDYILTLIDTYIGVFILTGQVVLGVSTYTVTYSISSSGIAIAQVFGVTCSQLHLGLDWYE</sequence>
<keyword evidence="1" id="KW-0812">Transmembrane</keyword>
<gene>
    <name evidence="2" type="ORF">K504DRAFT_532492</name>
</gene>
<dbReference type="Proteomes" id="UP000799428">
    <property type="component" value="Unassembled WGS sequence"/>
</dbReference>
<proteinExistence type="predicted"/>
<dbReference type="EMBL" id="MU005768">
    <property type="protein sequence ID" value="KAF2710715.1"/>
    <property type="molecule type" value="Genomic_DNA"/>
</dbReference>
<evidence type="ECO:0000313" key="2">
    <source>
        <dbReference type="EMBL" id="KAF2710715.1"/>
    </source>
</evidence>
<protein>
    <submittedName>
        <fullName evidence="2">Uncharacterized protein</fullName>
    </submittedName>
</protein>
<feature type="transmembrane region" description="Helical" evidence="1">
    <location>
        <begin position="7"/>
        <end position="27"/>
    </location>
</feature>
<evidence type="ECO:0000256" key="1">
    <source>
        <dbReference type="SAM" id="Phobius"/>
    </source>
</evidence>
<reference evidence="2" key="1">
    <citation type="journal article" date="2020" name="Stud. Mycol.">
        <title>101 Dothideomycetes genomes: a test case for predicting lifestyles and emergence of pathogens.</title>
        <authorList>
            <person name="Haridas S."/>
            <person name="Albert R."/>
            <person name="Binder M."/>
            <person name="Bloem J."/>
            <person name="Labutti K."/>
            <person name="Salamov A."/>
            <person name="Andreopoulos B."/>
            <person name="Baker S."/>
            <person name="Barry K."/>
            <person name="Bills G."/>
            <person name="Bluhm B."/>
            <person name="Cannon C."/>
            <person name="Castanera R."/>
            <person name="Culley D."/>
            <person name="Daum C."/>
            <person name="Ezra D."/>
            <person name="Gonzalez J."/>
            <person name="Henrissat B."/>
            <person name="Kuo A."/>
            <person name="Liang C."/>
            <person name="Lipzen A."/>
            <person name="Lutzoni F."/>
            <person name="Magnuson J."/>
            <person name="Mondo S."/>
            <person name="Nolan M."/>
            <person name="Ohm R."/>
            <person name="Pangilinan J."/>
            <person name="Park H.-J."/>
            <person name="Ramirez L."/>
            <person name="Alfaro M."/>
            <person name="Sun H."/>
            <person name="Tritt A."/>
            <person name="Yoshinaga Y."/>
            <person name="Zwiers L.-H."/>
            <person name="Turgeon B."/>
            <person name="Goodwin S."/>
            <person name="Spatafora J."/>
            <person name="Crous P."/>
            <person name="Grigoriev I."/>
        </authorList>
    </citation>
    <scope>NUCLEOTIDE SEQUENCE</scope>
    <source>
        <strain evidence="2">CBS 279.74</strain>
    </source>
</reference>
<dbReference type="AlphaFoldDB" id="A0A6G1KDU5"/>
<name>A0A6G1KDU5_9PLEO</name>
<organism evidence="2 3">
    <name type="scientific">Pleomassaria siparia CBS 279.74</name>
    <dbReference type="NCBI Taxonomy" id="1314801"/>
    <lineage>
        <taxon>Eukaryota</taxon>
        <taxon>Fungi</taxon>
        <taxon>Dikarya</taxon>
        <taxon>Ascomycota</taxon>
        <taxon>Pezizomycotina</taxon>
        <taxon>Dothideomycetes</taxon>
        <taxon>Pleosporomycetidae</taxon>
        <taxon>Pleosporales</taxon>
        <taxon>Pleomassariaceae</taxon>
        <taxon>Pleomassaria</taxon>
    </lineage>
</organism>